<dbReference type="InterPro" id="IPR029063">
    <property type="entry name" value="SAM-dependent_MTases_sf"/>
</dbReference>
<dbReference type="Gene3D" id="3.40.50.150">
    <property type="entry name" value="Vaccinia Virus protein VP39"/>
    <property type="match status" value="1"/>
</dbReference>
<gene>
    <name evidence="2" type="ORF">H9847_01225</name>
</gene>
<dbReference type="Pfam" id="PF05050">
    <property type="entry name" value="Methyltransf_21"/>
    <property type="match status" value="1"/>
</dbReference>
<dbReference type="AlphaFoldDB" id="A0A948TEL4"/>
<proteinExistence type="predicted"/>
<feature type="domain" description="Methyltransferase FkbM" evidence="1">
    <location>
        <begin position="151"/>
        <end position="324"/>
    </location>
</feature>
<dbReference type="PANTHER" id="PTHR34203">
    <property type="entry name" value="METHYLTRANSFERASE, FKBM FAMILY PROTEIN"/>
    <property type="match status" value="1"/>
</dbReference>
<keyword evidence="2" id="KW-0489">Methyltransferase</keyword>
<keyword evidence="2" id="KW-0808">Transferase</keyword>
<comment type="caution">
    <text evidence="2">The sequence shown here is derived from an EMBL/GenBank/DDBJ whole genome shotgun (WGS) entry which is preliminary data.</text>
</comment>
<organism evidence="2 3">
    <name type="scientific">Candidatus Anaerobiospirillum pullicola</name>
    <dbReference type="NCBI Taxonomy" id="2838451"/>
    <lineage>
        <taxon>Bacteria</taxon>
        <taxon>Pseudomonadati</taxon>
        <taxon>Pseudomonadota</taxon>
        <taxon>Gammaproteobacteria</taxon>
        <taxon>Aeromonadales</taxon>
        <taxon>Succinivibrionaceae</taxon>
        <taxon>Anaerobiospirillum</taxon>
    </lineage>
</organism>
<sequence length="349" mass="39952">MDTLQLTKPNGETYEMDAAAYGHLIHDNYQQMDFVFAPEFIRYRRQHVTATLAANLKAGMDDISCALIDHLEDMYDLLPMLPKVMVSNAAVFTPEDHQRYQLWQQMLASKSLPPQFAKLPSFCPSEYVNKYGLYDSKPQVLDYINGKDVIDGGAYIGDTTLLFHELFPQSRLYAIEPASSNVKYMQERTLCELLKTDSSRVFTVHAGVGEHHDRMTITKPSGFATYSLLFTDENTPSYKEHRSASFVPDSEEVDIITIDDLVQERQLNVGLIKLDIEGFEPHALRGALHTIKTQRPVIISAIYHTPEEYYELKPYLESLDLGYEFKLRYSGSRQPYYETVLIATPQHLK</sequence>
<accession>A0A948TEL4</accession>
<dbReference type="InterPro" id="IPR006342">
    <property type="entry name" value="FkbM_mtfrase"/>
</dbReference>
<dbReference type="GO" id="GO:0032259">
    <property type="term" value="P:methylation"/>
    <property type="evidence" value="ECO:0007669"/>
    <property type="project" value="UniProtKB-KW"/>
</dbReference>
<dbReference type="Proteomes" id="UP000733611">
    <property type="component" value="Unassembled WGS sequence"/>
</dbReference>
<evidence type="ECO:0000313" key="2">
    <source>
        <dbReference type="EMBL" id="MBU3843484.1"/>
    </source>
</evidence>
<reference evidence="2" key="1">
    <citation type="journal article" date="2021" name="PeerJ">
        <title>Extensive microbial diversity within the chicken gut microbiome revealed by metagenomics and culture.</title>
        <authorList>
            <person name="Gilroy R."/>
            <person name="Ravi A."/>
            <person name="Getino M."/>
            <person name="Pursley I."/>
            <person name="Horton D.L."/>
            <person name="Alikhan N.F."/>
            <person name="Baker D."/>
            <person name="Gharbi K."/>
            <person name="Hall N."/>
            <person name="Watson M."/>
            <person name="Adriaenssens E.M."/>
            <person name="Foster-Nyarko E."/>
            <person name="Jarju S."/>
            <person name="Secka A."/>
            <person name="Antonio M."/>
            <person name="Oren A."/>
            <person name="Chaudhuri R.R."/>
            <person name="La Ragione R."/>
            <person name="Hildebrand F."/>
            <person name="Pallen M.J."/>
        </authorList>
    </citation>
    <scope>NUCLEOTIDE SEQUENCE</scope>
    <source>
        <strain evidence="2">378</strain>
    </source>
</reference>
<name>A0A948TEL4_9GAMM</name>
<dbReference type="InterPro" id="IPR052514">
    <property type="entry name" value="SAM-dependent_MTase"/>
</dbReference>
<reference evidence="2" key="2">
    <citation type="submission" date="2021-04" db="EMBL/GenBank/DDBJ databases">
        <authorList>
            <person name="Gilroy R."/>
        </authorList>
    </citation>
    <scope>NUCLEOTIDE SEQUENCE</scope>
    <source>
        <strain evidence="2">378</strain>
    </source>
</reference>
<dbReference type="SUPFAM" id="SSF53335">
    <property type="entry name" value="S-adenosyl-L-methionine-dependent methyltransferases"/>
    <property type="match status" value="1"/>
</dbReference>
<dbReference type="GO" id="GO:0008168">
    <property type="term" value="F:methyltransferase activity"/>
    <property type="evidence" value="ECO:0007669"/>
    <property type="project" value="UniProtKB-KW"/>
</dbReference>
<evidence type="ECO:0000313" key="3">
    <source>
        <dbReference type="Proteomes" id="UP000733611"/>
    </source>
</evidence>
<dbReference type="NCBIfam" id="TIGR01444">
    <property type="entry name" value="fkbM_fam"/>
    <property type="match status" value="1"/>
</dbReference>
<dbReference type="PANTHER" id="PTHR34203:SF15">
    <property type="entry name" value="SLL1173 PROTEIN"/>
    <property type="match status" value="1"/>
</dbReference>
<dbReference type="EMBL" id="JAHLFE010000017">
    <property type="protein sequence ID" value="MBU3843484.1"/>
    <property type="molecule type" value="Genomic_DNA"/>
</dbReference>
<protein>
    <submittedName>
        <fullName evidence="2">FkbM family methyltransferase</fullName>
    </submittedName>
</protein>
<evidence type="ECO:0000259" key="1">
    <source>
        <dbReference type="Pfam" id="PF05050"/>
    </source>
</evidence>